<dbReference type="AlphaFoldDB" id="A0A139WC04"/>
<organism evidence="1 2">
    <name type="scientific">Tribolium castaneum</name>
    <name type="common">Red flour beetle</name>
    <dbReference type="NCBI Taxonomy" id="7070"/>
    <lineage>
        <taxon>Eukaryota</taxon>
        <taxon>Metazoa</taxon>
        <taxon>Ecdysozoa</taxon>
        <taxon>Arthropoda</taxon>
        <taxon>Hexapoda</taxon>
        <taxon>Insecta</taxon>
        <taxon>Pterygota</taxon>
        <taxon>Neoptera</taxon>
        <taxon>Endopterygota</taxon>
        <taxon>Coleoptera</taxon>
        <taxon>Polyphaga</taxon>
        <taxon>Cucujiformia</taxon>
        <taxon>Tenebrionidae</taxon>
        <taxon>Tenebrionidae incertae sedis</taxon>
        <taxon>Tribolium</taxon>
    </lineage>
</organism>
<sequence>MPTFTSCVCVFVAKSDLVMQPHSPQGVAAPAEHPLQLVVFTHCGKSENTRRLHHIVQLTDGIETPAVLVKIL</sequence>
<name>A0A139WC04_TRICA</name>
<dbReference type="InParanoid" id="A0A139WC04"/>
<reference evidence="1 2" key="2">
    <citation type="journal article" date="2010" name="Nucleic Acids Res.">
        <title>BeetleBase in 2010: revisions to provide comprehensive genomic information for Tribolium castaneum.</title>
        <authorList>
            <person name="Kim H.S."/>
            <person name="Murphy T."/>
            <person name="Xia J."/>
            <person name="Caragea D."/>
            <person name="Park Y."/>
            <person name="Beeman R.W."/>
            <person name="Lorenzen M.D."/>
            <person name="Butcher S."/>
            <person name="Manak J.R."/>
            <person name="Brown S.J."/>
        </authorList>
    </citation>
    <scope>GENOME REANNOTATION</scope>
    <source>
        <strain evidence="1 2">Georgia GA2</strain>
    </source>
</reference>
<keyword evidence="2" id="KW-1185">Reference proteome</keyword>
<evidence type="ECO:0000313" key="2">
    <source>
        <dbReference type="Proteomes" id="UP000007266"/>
    </source>
</evidence>
<dbReference type="Proteomes" id="UP000007266">
    <property type="component" value="Linkage group 9"/>
</dbReference>
<dbReference type="EMBL" id="KQ971372">
    <property type="protein sequence ID" value="KYB25375.1"/>
    <property type="molecule type" value="Genomic_DNA"/>
</dbReference>
<gene>
    <name evidence="1" type="primary">AUGUSTUS-3.0.2_34445</name>
    <name evidence="1" type="ORF">TcasGA2_TC034445</name>
</gene>
<evidence type="ECO:0000313" key="1">
    <source>
        <dbReference type="EMBL" id="KYB25375.1"/>
    </source>
</evidence>
<protein>
    <submittedName>
        <fullName evidence="1">Uncharacterized protein</fullName>
    </submittedName>
</protein>
<reference evidence="1 2" key="1">
    <citation type="journal article" date="2008" name="Nature">
        <title>The genome of the model beetle and pest Tribolium castaneum.</title>
        <authorList>
            <consortium name="Tribolium Genome Sequencing Consortium"/>
            <person name="Richards S."/>
            <person name="Gibbs R.A."/>
            <person name="Weinstock G.M."/>
            <person name="Brown S.J."/>
            <person name="Denell R."/>
            <person name="Beeman R.W."/>
            <person name="Gibbs R."/>
            <person name="Beeman R.W."/>
            <person name="Brown S.J."/>
            <person name="Bucher G."/>
            <person name="Friedrich M."/>
            <person name="Grimmelikhuijzen C.J."/>
            <person name="Klingler M."/>
            <person name="Lorenzen M."/>
            <person name="Richards S."/>
            <person name="Roth S."/>
            <person name="Schroder R."/>
            <person name="Tautz D."/>
            <person name="Zdobnov E.M."/>
            <person name="Muzny D."/>
            <person name="Gibbs R.A."/>
            <person name="Weinstock G.M."/>
            <person name="Attaway T."/>
            <person name="Bell S."/>
            <person name="Buhay C.J."/>
            <person name="Chandrabose M.N."/>
            <person name="Chavez D."/>
            <person name="Clerk-Blankenburg K.P."/>
            <person name="Cree A."/>
            <person name="Dao M."/>
            <person name="Davis C."/>
            <person name="Chacko J."/>
            <person name="Dinh H."/>
            <person name="Dugan-Rocha S."/>
            <person name="Fowler G."/>
            <person name="Garner T.T."/>
            <person name="Garnes J."/>
            <person name="Gnirke A."/>
            <person name="Hawes A."/>
            <person name="Hernandez J."/>
            <person name="Hines S."/>
            <person name="Holder M."/>
            <person name="Hume J."/>
            <person name="Jhangiani S.N."/>
            <person name="Joshi V."/>
            <person name="Khan Z.M."/>
            <person name="Jackson L."/>
            <person name="Kovar C."/>
            <person name="Kowis A."/>
            <person name="Lee S."/>
            <person name="Lewis L.R."/>
            <person name="Margolis J."/>
            <person name="Morgan M."/>
            <person name="Nazareth L.V."/>
            <person name="Nguyen N."/>
            <person name="Okwuonu G."/>
            <person name="Parker D."/>
            <person name="Richards S."/>
            <person name="Ruiz S.J."/>
            <person name="Santibanez J."/>
            <person name="Savard J."/>
            <person name="Scherer S.E."/>
            <person name="Schneider B."/>
            <person name="Sodergren E."/>
            <person name="Tautz D."/>
            <person name="Vattahil S."/>
            <person name="Villasana D."/>
            <person name="White C.S."/>
            <person name="Wright R."/>
            <person name="Park Y."/>
            <person name="Beeman R.W."/>
            <person name="Lord J."/>
            <person name="Oppert B."/>
            <person name="Lorenzen M."/>
            <person name="Brown S."/>
            <person name="Wang L."/>
            <person name="Savard J."/>
            <person name="Tautz D."/>
            <person name="Richards S."/>
            <person name="Weinstock G."/>
            <person name="Gibbs R.A."/>
            <person name="Liu Y."/>
            <person name="Worley K."/>
            <person name="Weinstock G."/>
            <person name="Elsik C.G."/>
            <person name="Reese J.T."/>
            <person name="Elhaik E."/>
            <person name="Landan G."/>
            <person name="Graur D."/>
            <person name="Arensburger P."/>
            <person name="Atkinson P."/>
            <person name="Beeman R.W."/>
            <person name="Beidler J."/>
            <person name="Brown S.J."/>
            <person name="Demuth J.P."/>
            <person name="Drury D.W."/>
            <person name="Du Y.Z."/>
            <person name="Fujiwara H."/>
            <person name="Lorenzen M."/>
            <person name="Maselli V."/>
            <person name="Osanai M."/>
            <person name="Park Y."/>
            <person name="Robertson H.M."/>
            <person name="Tu Z."/>
            <person name="Wang J.J."/>
            <person name="Wang S."/>
            <person name="Richards S."/>
            <person name="Song H."/>
            <person name="Zhang L."/>
            <person name="Sodergren E."/>
            <person name="Werner D."/>
            <person name="Stanke M."/>
            <person name="Morgenstern B."/>
            <person name="Solovyev V."/>
            <person name="Kosarev P."/>
            <person name="Brown G."/>
            <person name="Chen H.C."/>
            <person name="Ermolaeva O."/>
            <person name="Hlavina W."/>
            <person name="Kapustin Y."/>
            <person name="Kiryutin B."/>
            <person name="Kitts P."/>
            <person name="Maglott D."/>
            <person name="Pruitt K."/>
            <person name="Sapojnikov V."/>
            <person name="Souvorov A."/>
            <person name="Mackey A.J."/>
            <person name="Waterhouse R.M."/>
            <person name="Wyder S."/>
            <person name="Zdobnov E.M."/>
            <person name="Zdobnov E.M."/>
            <person name="Wyder S."/>
            <person name="Kriventseva E.V."/>
            <person name="Kadowaki T."/>
            <person name="Bork P."/>
            <person name="Aranda M."/>
            <person name="Bao R."/>
            <person name="Beermann A."/>
            <person name="Berns N."/>
            <person name="Bolognesi R."/>
            <person name="Bonneton F."/>
            <person name="Bopp D."/>
            <person name="Brown S.J."/>
            <person name="Bucher G."/>
            <person name="Butts T."/>
            <person name="Chaumot A."/>
            <person name="Denell R.E."/>
            <person name="Ferrier D.E."/>
            <person name="Friedrich M."/>
            <person name="Gordon C.M."/>
            <person name="Jindra M."/>
            <person name="Klingler M."/>
            <person name="Lan Q."/>
            <person name="Lattorff H.M."/>
            <person name="Laudet V."/>
            <person name="von Levetsow C."/>
            <person name="Liu Z."/>
            <person name="Lutz R."/>
            <person name="Lynch J.A."/>
            <person name="da Fonseca R.N."/>
            <person name="Posnien N."/>
            <person name="Reuter R."/>
            <person name="Roth S."/>
            <person name="Savard J."/>
            <person name="Schinko J.B."/>
            <person name="Schmitt C."/>
            <person name="Schoppmeier M."/>
            <person name="Schroder R."/>
            <person name="Shippy T.D."/>
            <person name="Simonnet F."/>
            <person name="Marques-Souza H."/>
            <person name="Tautz D."/>
            <person name="Tomoyasu Y."/>
            <person name="Trauner J."/>
            <person name="Van der Zee M."/>
            <person name="Vervoort M."/>
            <person name="Wittkopp N."/>
            <person name="Wimmer E.A."/>
            <person name="Yang X."/>
            <person name="Jones A.K."/>
            <person name="Sattelle D.B."/>
            <person name="Ebert P.R."/>
            <person name="Nelson D."/>
            <person name="Scott J.G."/>
            <person name="Beeman R.W."/>
            <person name="Muthukrishnan S."/>
            <person name="Kramer K.J."/>
            <person name="Arakane Y."/>
            <person name="Beeman R.W."/>
            <person name="Zhu Q."/>
            <person name="Hogenkamp D."/>
            <person name="Dixit R."/>
            <person name="Oppert B."/>
            <person name="Jiang H."/>
            <person name="Zou Z."/>
            <person name="Marshall J."/>
            <person name="Elpidina E."/>
            <person name="Vinokurov K."/>
            <person name="Oppert C."/>
            <person name="Zou Z."/>
            <person name="Evans J."/>
            <person name="Lu Z."/>
            <person name="Zhao P."/>
            <person name="Sumathipala N."/>
            <person name="Altincicek B."/>
            <person name="Vilcinskas A."/>
            <person name="Williams M."/>
            <person name="Hultmark D."/>
            <person name="Hetru C."/>
            <person name="Jiang H."/>
            <person name="Grimmelikhuijzen C.J."/>
            <person name="Hauser F."/>
            <person name="Cazzamali G."/>
            <person name="Williamson M."/>
            <person name="Park Y."/>
            <person name="Li B."/>
            <person name="Tanaka Y."/>
            <person name="Predel R."/>
            <person name="Neupert S."/>
            <person name="Schachtner J."/>
            <person name="Verleyen P."/>
            <person name="Raible F."/>
            <person name="Bork P."/>
            <person name="Friedrich M."/>
            <person name="Walden K.K."/>
            <person name="Robertson H.M."/>
            <person name="Angeli S."/>
            <person name="Foret S."/>
            <person name="Bucher G."/>
            <person name="Schuetz S."/>
            <person name="Maleszka R."/>
            <person name="Wimmer E.A."/>
            <person name="Beeman R.W."/>
            <person name="Lorenzen M."/>
            <person name="Tomoyasu Y."/>
            <person name="Miller S.C."/>
            <person name="Grossmann D."/>
            <person name="Bucher G."/>
        </authorList>
    </citation>
    <scope>NUCLEOTIDE SEQUENCE [LARGE SCALE GENOMIC DNA]</scope>
    <source>
        <strain evidence="1 2">Georgia GA2</strain>
    </source>
</reference>
<accession>A0A139WC04</accession>
<proteinExistence type="predicted"/>